<keyword evidence="1" id="KW-1133">Transmembrane helix</keyword>
<evidence type="ECO:0000313" key="2">
    <source>
        <dbReference type="EMBL" id="QEG02605.1"/>
    </source>
</evidence>
<protein>
    <submittedName>
        <fullName evidence="2">FecR protein</fullName>
    </submittedName>
</protein>
<feature type="transmembrane region" description="Helical" evidence="1">
    <location>
        <begin position="78"/>
        <end position="99"/>
    </location>
</feature>
<dbReference type="EMBL" id="CP036264">
    <property type="protein sequence ID" value="QEG02605.1"/>
    <property type="molecule type" value="Genomic_DNA"/>
</dbReference>
<dbReference type="GO" id="GO:0016989">
    <property type="term" value="F:sigma factor antagonist activity"/>
    <property type="evidence" value="ECO:0007669"/>
    <property type="project" value="TreeGrafter"/>
</dbReference>
<sequence>MKNGTFRQYVSSWLDGSLTEADSAALQSELEKSRERRDEFVDLCGLDADLRLISESAIDSIVGESPAPNSRSFGGVSYGWMGFAAAIAAALLLVVGYGIGRDHRGRVGEEFSVASNPEVDSKEAVETGCAVVSRLVNAKFPDGTSFREGDSLQPGRLKLVSGGLQLDFFSGATILIEDAAELDLVSAWEARCLDGKVTVHVPPPAIGFRLMAPGMKVIDLGTEFGVKVERGESSVHVFDGEVEAYLSGTPMQIIRDGESLDAVTNKAHVAGRASPRDFPSVERFEQRREEFYKQKTKQWWTSMKSVRADERLVGCYLFWQWEDEKWDRLVNNFAVPKQSSRAGSAVGARWVEGRWPTKSALDFKSAGDRLRINLGDEKHDGLSLAAWIRVDGLDRNYNALLLSDGDEEGAPHWQIDRNGRLMFSVSYLRSSTRDGQQSKQDRREQIYYSPPVIGAATRRWHHVAVTFDALTGEAIHYLDGEEVSREVSENHRGGRKVTFGRCEIGNWGLPPEGVPYPIRNFNGRIDEFVIYSEPLAAKEVASLYQLGVPD</sequence>
<dbReference type="SUPFAM" id="SSF49899">
    <property type="entry name" value="Concanavalin A-like lectins/glucanases"/>
    <property type="match status" value="1"/>
</dbReference>
<accession>A0A5B9MRS5</accession>
<evidence type="ECO:0000313" key="3">
    <source>
        <dbReference type="Proteomes" id="UP000321353"/>
    </source>
</evidence>
<gene>
    <name evidence="2" type="ORF">Mal15_67260</name>
</gene>
<reference evidence="2 3" key="1">
    <citation type="submission" date="2019-02" db="EMBL/GenBank/DDBJ databases">
        <title>Planctomycetal bacteria perform biofilm scaping via a novel small molecule.</title>
        <authorList>
            <person name="Jeske O."/>
            <person name="Boedeker C."/>
            <person name="Wiegand S."/>
            <person name="Breitling P."/>
            <person name="Kallscheuer N."/>
            <person name="Jogler M."/>
            <person name="Rohde M."/>
            <person name="Petersen J."/>
            <person name="Medema M.H."/>
            <person name="Surup F."/>
            <person name="Jogler C."/>
        </authorList>
    </citation>
    <scope>NUCLEOTIDE SEQUENCE [LARGE SCALE GENOMIC DNA]</scope>
    <source>
        <strain evidence="2 3">Mal15</strain>
    </source>
</reference>
<dbReference type="KEGG" id="smam:Mal15_67260"/>
<organism evidence="2 3">
    <name type="scientific">Stieleria maiorica</name>
    <dbReference type="NCBI Taxonomy" id="2795974"/>
    <lineage>
        <taxon>Bacteria</taxon>
        <taxon>Pseudomonadati</taxon>
        <taxon>Planctomycetota</taxon>
        <taxon>Planctomycetia</taxon>
        <taxon>Pirellulales</taxon>
        <taxon>Pirellulaceae</taxon>
        <taxon>Stieleria</taxon>
    </lineage>
</organism>
<dbReference type="PANTHER" id="PTHR30273:SF2">
    <property type="entry name" value="PROTEIN FECR"/>
    <property type="match status" value="1"/>
</dbReference>
<dbReference type="InterPro" id="IPR012373">
    <property type="entry name" value="Ferrdict_sens_TM"/>
</dbReference>
<evidence type="ECO:0000256" key="1">
    <source>
        <dbReference type="SAM" id="Phobius"/>
    </source>
</evidence>
<keyword evidence="1" id="KW-0812">Transmembrane</keyword>
<dbReference type="Proteomes" id="UP000321353">
    <property type="component" value="Chromosome"/>
</dbReference>
<keyword evidence="3" id="KW-1185">Reference proteome</keyword>
<dbReference type="Gene3D" id="2.60.120.200">
    <property type="match status" value="1"/>
</dbReference>
<dbReference type="PANTHER" id="PTHR30273">
    <property type="entry name" value="PERIPLASMIC SIGNAL SENSOR AND SIGMA FACTOR ACTIVATOR FECR-RELATED"/>
    <property type="match status" value="1"/>
</dbReference>
<keyword evidence="1" id="KW-0472">Membrane</keyword>
<dbReference type="InterPro" id="IPR013320">
    <property type="entry name" value="ConA-like_dom_sf"/>
</dbReference>
<dbReference type="RefSeq" id="WP_147871519.1">
    <property type="nucleotide sequence ID" value="NZ_CP036264.1"/>
</dbReference>
<dbReference type="AlphaFoldDB" id="A0A5B9MRS5"/>
<name>A0A5B9MRS5_9BACT</name>
<dbReference type="Pfam" id="PF13385">
    <property type="entry name" value="Laminin_G_3"/>
    <property type="match status" value="1"/>
</dbReference>
<proteinExistence type="predicted"/>